<protein>
    <submittedName>
        <fullName evidence="1">Uncharacterized protein</fullName>
    </submittedName>
</protein>
<gene>
    <name evidence="1" type="ORF">CDAR_43561</name>
</gene>
<dbReference type="EMBL" id="BPLQ01014670">
    <property type="protein sequence ID" value="GIY81939.1"/>
    <property type="molecule type" value="Genomic_DNA"/>
</dbReference>
<comment type="caution">
    <text evidence="1">The sequence shown here is derived from an EMBL/GenBank/DDBJ whole genome shotgun (WGS) entry which is preliminary data.</text>
</comment>
<evidence type="ECO:0000313" key="1">
    <source>
        <dbReference type="EMBL" id="GIY81939.1"/>
    </source>
</evidence>
<proteinExistence type="predicted"/>
<reference evidence="1 2" key="1">
    <citation type="submission" date="2021-06" db="EMBL/GenBank/DDBJ databases">
        <title>Caerostris darwini draft genome.</title>
        <authorList>
            <person name="Kono N."/>
            <person name="Arakawa K."/>
        </authorList>
    </citation>
    <scope>NUCLEOTIDE SEQUENCE [LARGE SCALE GENOMIC DNA]</scope>
</reference>
<evidence type="ECO:0000313" key="2">
    <source>
        <dbReference type="Proteomes" id="UP001054837"/>
    </source>
</evidence>
<sequence length="91" mass="10047">MELAALLEQKVFALVNDLDLSEMKLITDKAESLTGAESSALVNGVGLDVCYISYLKKLIVDGAGYFTDLELVDDLDLHSKLCWVFIFSLPF</sequence>
<organism evidence="1 2">
    <name type="scientific">Caerostris darwini</name>
    <dbReference type="NCBI Taxonomy" id="1538125"/>
    <lineage>
        <taxon>Eukaryota</taxon>
        <taxon>Metazoa</taxon>
        <taxon>Ecdysozoa</taxon>
        <taxon>Arthropoda</taxon>
        <taxon>Chelicerata</taxon>
        <taxon>Arachnida</taxon>
        <taxon>Araneae</taxon>
        <taxon>Araneomorphae</taxon>
        <taxon>Entelegynae</taxon>
        <taxon>Araneoidea</taxon>
        <taxon>Araneidae</taxon>
        <taxon>Caerostris</taxon>
    </lineage>
</organism>
<accession>A0AAV4WI91</accession>
<dbReference type="Proteomes" id="UP001054837">
    <property type="component" value="Unassembled WGS sequence"/>
</dbReference>
<name>A0AAV4WI91_9ARAC</name>
<keyword evidence="2" id="KW-1185">Reference proteome</keyword>
<dbReference type="AlphaFoldDB" id="A0AAV4WI91"/>